<dbReference type="WBParaSite" id="TTAC_0000331501-mRNA-1">
    <property type="protein sequence ID" value="TTAC_0000331501-mRNA-1"/>
    <property type="gene ID" value="TTAC_0000331501"/>
</dbReference>
<sequence length="96" mass="10423">MHTSAASASTQYRWERGLGEPGDYSHWWANVYCSCGGGGEAMTHLAMPTVERVGRRQSYHAAGSRRVHFSSAAAVTPVAAATLPFPFRPWISKRGA</sequence>
<evidence type="ECO:0000313" key="2">
    <source>
        <dbReference type="Proteomes" id="UP000274429"/>
    </source>
</evidence>
<organism evidence="3">
    <name type="scientific">Hydatigena taeniaeformis</name>
    <name type="common">Feline tapeworm</name>
    <name type="synonym">Taenia taeniaeformis</name>
    <dbReference type="NCBI Taxonomy" id="6205"/>
    <lineage>
        <taxon>Eukaryota</taxon>
        <taxon>Metazoa</taxon>
        <taxon>Spiralia</taxon>
        <taxon>Lophotrochozoa</taxon>
        <taxon>Platyhelminthes</taxon>
        <taxon>Cestoda</taxon>
        <taxon>Eucestoda</taxon>
        <taxon>Cyclophyllidea</taxon>
        <taxon>Taeniidae</taxon>
        <taxon>Hydatigera</taxon>
    </lineage>
</organism>
<protein>
    <submittedName>
        <fullName evidence="3">LRRNT_2 domain-containing protein</fullName>
    </submittedName>
</protein>
<reference evidence="1 2" key="2">
    <citation type="submission" date="2018-11" db="EMBL/GenBank/DDBJ databases">
        <authorList>
            <consortium name="Pathogen Informatics"/>
        </authorList>
    </citation>
    <scope>NUCLEOTIDE SEQUENCE [LARGE SCALE GENOMIC DNA]</scope>
</reference>
<name>A0A0R3WRC5_HYDTA</name>
<gene>
    <name evidence="1" type="ORF">TTAC_LOCUS3300</name>
</gene>
<keyword evidence="2" id="KW-1185">Reference proteome</keyword>
<dbReference type="Proteomes" id="UP000274429">
    <property type="component" value="Unassembled WGS sequence"/>
</dbReference>
<dbReference type="EMBL" id="UYWX01002208">
    <property type="protein sequence ID" value="VDM22348.1"/>
    <property type="molecule type" value="Genomic_DNA"/>
</dbReference>
<evidence type="ECO:0000313" key="3">
    <source>
        <dbReference type="WBParaSite" id="TTAC_0000331501-mRNA-1"/>
    </source>
</evidence>
<reference evidence="3" key="1">
    <citation type="submission" date="2017-02" db="UniProtKB">
        <authorList>
            <consortium name="WormBaseParasite"/>
        </authorList>
    </citation>
    <scope>IDENTIFICATION</scope>
</reference>
<accession>A0A0R3WRC5</accession>
<dbReference type="AlphaFoldDB" id="A0A0R3WRC5"/>
<evidence type="ECO:0000313" key="1">
    <source>
        <dbReference type="EMBL" id="VDM22348.1"/>
    </source>
</evidence>
<proteinExistence type="predicted"/>